<dbReference type="PRINTS" id="PR01320">
    <property type="entry name" value="KIRCHANNEL"/>
</dbReference>
<feature type="domain" description="Inward rectifier potassium channel C-terminal" evidence="13">
    <location>
        <begin position="326"/>
        <end position="418"/>
    </location>
</feature>
<evidence type="ECO:0000256" key="11">
    <source>
        <dbReference type="RuleBase" id="RU003822"/>
    </source>
</evidence>
<keyword evidence="9 12" id="KW-0472">Membrane</keyword>
<evidence type="ECO:0000313" key="14">
    <source>
        <dbReference type="EMBL" id="PRP89582.1"/>
    </source>
</evidence>
<dbReference type="GO" id="GO:0034702">
    <property type="term" value="C:monoatomic ion channel complex"/>
    <property type="evidence" value="ECO:0007669"/>
    <property type="project" value="UniProtKB-KW"/>
</dbReference>
<reference evidence="14 15" key="1">
    <citation type="journal article" date="2018" name="Genome Biol. Evol.">
        <title>Multiple Roots of Fruiting Body Formation in Amoebozoa.</title>
        <authorList>
            <person name="Hillmann F."/>
            <person name="Forbes G."/>
            <person name="Novohradska S."/>
            <person name="Ferling I."/>
            <person name="Riege K."/>
            <person name="Groth M."/>
            <person name="Westermann M."/>
            <person name="Marz M."/>
            <person name="Spaller T."/>
            <person name="Winckler T."/>
            <person name="Schaap P."/>
            <person name="Glockner G."/>
        </authorList>
    </citation>
    <scope>NUCLEOTIDE SEQUENCE [LARGE SCALE GENOMIC DNA]</scope>
    <source>
        <strain evidence="14 15">Jena</strain>
    </source>
</reference>
<evidence type="ECO:0000256" key="10">
    <source>
        <dbReference type="ARBA" id="ARBA00023303"/>
    </source>
</evidence>
<evidence type="ECO:0000259" key="13">
    <source>
        <dbReference type="Pfam" id="PF17655"/>
    </source>
</evidence>
<evidence type="ECO:0000256" key="5">
    <source>
        <dbReference type="ARBA" id="ARBA00022882"/>
    </source>
</evidence>
<dbReference type="EMBL" id="MDYQ01000002">
    <property type="protein sequence ID" value="PRP89582.1"/>
    <property type="molecule type" value="Genomic_DNA"/>
</dbReference>
<dbReference type="Proteomes" id="UP000241769">
    <property type="component" value="Unassembled WGS sequence"/>
</dbReference>
<evidence type="ECO:0000313" key="15">
    <source>
        <dbReference type="Proteomes" id="UP000241769"/>
    </source>
</evidence>
<evidence type="ECO:0000256" key="8">
    <source>
        <dbReference type="ARBA" id="ARBA00023065"/>
    </source>
</evidence>
<protein>
    <submittedName>
        <fullName evidence="14">K+ channel protein</fullName>
    </submittedName>
</protein>
<evidence type="ECO:0000256" key="2">
    <source>
        <dbReference type="ARBA" id="ARBA00022448"/>
    </source>
</evidence>
<gene>
    <name evidence="14" type="ORF">PROFUN_00846</name>
</gene>
<dbReference type="InParanoid" id="A0A2P6P047"/>
<dbReference type="GO" id="GO:0034765">
    <property type="term" value="P:regulation of monoatomic ion transmembrane transport"/>
    <property type="evidence" value="ECO:0007669"/>
    <property type="project" value="TreeGrafter"/>
</dbReference>
<dbReference type="InterPro" id="IPR014756">
    <property type="entry name" value="Ig_E-set"/>
</dbReference>
<dbReference type="AlphaFoldDB" id="A0A2P6P047"/>
<name>A0A2P6P047_9EUKA</name>
<comment type="caution">
    <text evidence="14">The sequence shown here is derived from an EMBL/GenBank/DDBJ whole genome shotgun (WGS) entry which is preliminary data.</text>
</comment>
<keyword evidence="6 11" id="KW-0630">Potassium</keyword>
<dbReference type="PANTHER" id="PTHR11767">
    <property type="entry name" value="INWARD RECTIFIER POTASSIUM CHANNEL"/>
    <property type="match status" value="1"/>
</dbReference>
<keyword evidence="2 11" id="KW-0813">Transport</keyword>
<sequence length="467" mass="53270">MHHVQVAHYYLSALVARSNITICFVFNEPTMGITVVAPIRGEGSILILMKLAPDCVVAVMNESFCIKNTTPIRLVSRKPNRKFNIIQQNVPVQGQIGDLYHLMLEWTWWQLLLATTIVYIIIHIVFALLLFADTEGIIGVNDTYTTGGKYYLCICFSVQILSTVGYGSPLAPSSIYIQTIVIVESYFSILFIAVLTAFIVNKLQRPTRISRNILFSTVAVVNQLTSDFIDDPSDRLTKGYFDVGQFPTLVVRCVNVRKPLLISSSMKLLLLRRETMDGRTLPQVLEEHEQEVPVDTRFVLRVHELDFELFQQFGRPRQLNYSTPQLPLPWVLFHTINPQSPLWGISKQTLKDPNNLFEIIIVLDGVDEAVSMNVQGRWSYLPSDIRWNSYFTPMVRPNHDTGKYEVHYSDISCYVELDQVPMDEHANTIIPEDRDLVARKSDSIEMDTELLERKSISVERALASAMH</sequence>
<dbReference type="InterPro" id="IPR041647">
    <property type="entry name" value="IRK_C"/>
</dbReference>
<dbReference type="Gene3D" id="1.10.287.70">
    <property type="match status" value="1"/>
</dbReference>
<keyword evidence="3 11" id="KW-0633">Potassium transport</keyword>
<evidence type="ECO:0000256" key="7">
    <source>
        <dbReference type="ARBA" id="ARBA00022989"/>
    </source>
</evidence>
<feature type="transmembrane region" description="Helical" evidence="12">
    <location>
        <begin position="175"/>
        <end position="200"/>
    </location>
</feature>
<evidence type="ECO:0000256" key="12">
    <source>
        <dbReference type="SAM" id="Phobius"/>
    </source>
</evidence>
<keyword evidence="10 11" id="KW-0407">Ion channel</keyword>
<keyword evidence="8 11" id="KW-0406">Ion transport</keyword>
<dbReference type="GO" id="GO:0005886">
    <property type="term" value="C:plasma membrane"/>
    <property type="evidence" value="ECO:0007669"/>
    <property type="project" value="TreeGrafter"/>
</dbReference>
<evidence type="ECO:0000256" key="9">
    <source>
        <dbReference type="ARBA" id="ARBA00023136"/>
    </source>
</evidence>
<dbReference type="STRING" id="1890364.A0A2P6P047"/>
<comment type="subcellular location">
    <subcellularLocation>
        <location evidence="1 11">Membrane</location>
        <topology evidence="1 11">Multi-pass membrane protein</topology>
    </subcellularLocation>
</comment>
<proteinExistence type="inferred from homology"/>
<dbReference type="SUPFAM" id="SSF81324">
    <property type="entry name" value="Voltage-gated potassium channels"/>
    <property type="match status" value="1"/>
</dbReference>
<evidence type="ECO:0000256" key="3">
    <source>
        <dbReference type="ARBA" id="ARBA00022538"/>
    </source>
</evidence>
<keyword evidence="5 11" id="KW-0851">Voltage-gated channel</keyword>
<comment type="similarity">
    <text evidence="11">Belongs to the inward rectifier-type potassium channel (TC 1.A.2.1) family.</text>
</comment>
<feature type="transmembrane region" description="Helical" evidence="12">
    <location>
        <begin position="108"/>
        <end position="130"/>
    </location>
</feature>
<keyword evidence="7 12" id="KW-1133">Transmembrane helix</keyword>
<keyword evidence="4 11" id="KW-0812">Transmembrane</keyword>
<dbReference type="OrthoDB" id="273257at2759"/>
<organism evidence="14 15">
    <name type="scientific">Planoprotostelium fungivorum</name>
    <dbReference type="NCBI Taxonomy" id="1890364"/>
    <lineage>
        <taxon>Eukaryota</taxon>
        <taxon>Amoebozoa</taxon>
        <taxon>Evosea</taxon>
        <taxon>Variosea</taxon>
        <taxon>Cavosteliida</taxon>
        <taxon>Cavosteliaceae</taxon>
        <taxon>Planoprotostelium</taxon>
    </lineage>
</organism>
<dbReference type="InterPro" id="IPR013518">
    <property type="entry name" value="K_chnl_inward-rec_Kir_cyto"/>
</dbReference>
<dbReference type="GO" id="GO:0005242">
    <property type="term" value="F:inward rectifier potassium channel activity"/>
    <property type="evidence" value="ECO:0007669"/>
    <property type="project" value="InterPro"/>
</dbReference>
<dbReference type="Gene3D" id="2.60.40.1400">
    <property type="entry name" value="G protein-activated inward rectifier potassium channel 1"/>
    <property type="match status" value="1"/>
</dbReference>
<dbReference type="GO" id="GO:1990573">
    <property type="term" value="P:potassium ion import across plasma membrane"/>
    <property type="evidence" value="ECO:0007669"/>
    <property type="project" value="TreeGrafter"/>
</dbReference>
<dbReference type="Pfam" id="PF17655">
    <property type="entry name" value="IRK_C"/>
    <property type="match status" value="1"/>
</dbReference>
<keyword evidence="15" id="KW-1185">Reference proteome</keyword>
<dbReference type="PANTHER" id="PTHR11767:SF102">
    <property type="entry name" value="INWARDLY RECTIFYING POTASSIUM CHANNEL 1, ISOFORM F"/>
    <property type="match status" value="1"/>
</dbReference>
<evidence type="ECO:0000256" key="4">
    <source>
        <dbReference type="ARBA" id="ARBA00022692"/>
    </source>
</evidence>
<accession>A0A2P6P047</accession>
<evidence type="ECO:0000256" key="1">
    <source>
        <dbReference type="ARBA" id="ARBA00004141"/>
    </source>
</evidence>
<feature type="transmembrane region" description="Helical" evidence="12">
    <location>
        <begin position="150"/>
        <end position="169"/>
    </location>
</feature>
<dbReference type="InterPro" id="IPR016449">
    <property type="entry name" value="K_chnl_inward-rec_Kir"/>
</dbReference>
<dbReference type="SUPFAM" id="SSF81296">
    <property type="entry name" value="E set domains"/>
    <property type="match status" value="1"/>
</dbReference>
<evidence type="ECO:0000256" key="6">
    <source>
        <dbReference type="ARBA" id="ARBA00022958"/>
    </source>
</evidence>